<dbReference type="EMBL" id="JADCNL010000001">
    <property type="protein sequence ID" value="KAG0499226.1"/>
    <property type="molecule type" value="Genomic_DNA"/>
</dbReference>
<dbReference type="InterPro" id="IPR056122">
    <property type="entry name" value="DUF7705"/>
</dbReference>
<name>A0A835VJW2_VANPL</name>
<feature type="signal peptide" evidence="1">
    <location>
        <begin position="1"/>
        <end position="28"/>
    </location>
</feature>
<proteinExistence type="predicted"/>
<evidence type="ECO:0000256" key="1">
    <source>
        <dbReference type="SAM" id="SignalP"/>
    </source>
</evidence>
<keyword evidence="4" id="KW-1185">Reference proteome</keyword>
<accession>A0A835VJW2</accession>
<dbReference type="PANTHER" id="PTHR33916">
    <property type="entry name" value="EXPANSIN-LIKE EG45 DOMAIN-CONTAINING PROTEIN"/>
    <property type="match status" value="1"/>
</dbReference>
<dbReference type="PANTHER" id="PTHR33916:SF12">
    <property type="entry name" value="NEPROSIN DOMAIN-CONTAINING PROTEIN"/>
    <property type="match status" value="1"/>
</dbReference>
<evidence type="ECO:0000313" key="4">
    <source>
        <dbReference type="Proteomes" id="UP000636800"/>
    </source>
</evidence>
<gene>
    <name evidence="3" type="ORF">HPP92_003917</name>
</gene>
<organism evidence="3 4">
    <name type="scientific">Vanilla planifolia</name>
    <name type="common">Vanilla</name>
    <dbReference type="NCBI Taxonomy" id="51239"/>
    <lineage>
        <taxon>Eukaryota</taxon>
        <taxon>Viridiplantae</taxon>
        <taxon>Streptophyta</taxon>
        <taxon>Embryophyta</taxon>
        <taxon>Tracheophyta</taxon>
        <taxon>Spermatophyta</taxon>
        <taxon>Magnoliopsida</taxon>
        <taxon>Liliopsida</taxon>
        <taxon>Asparagales</taxon>
        <taxon>Orchidaceae</taxon>
        <taxon>Vanilloideae</taxon>
        <taxon>Vanilleae</taxon>
        <taxon>Vanilla</taxon>
    </lineage>
</organism>
<evidence type="ECO:0000313" key="3">
    <source>
        <dbReference type="EMBL" id="KAG0499226.1"/>
    </source>
</evidence>
<feature type="chain" id="PRO_5032816087" description="DUF7705 domain-containing protein" evidence="1">
    <location>
        <begin position="29"/>
        <end position="498"/>
    </location>
</feature>
<dbReference type="PROSITE" id="PS51257">
    <property type="entry name" value="PROKAR_LIPOPROTEIN"/>
    <property type="match status" value="1"/>
</dbReference>
<comment type="caution">
    <text evidence="3">The sequence shown here is derived from an EMBL/GenBank/DDBJ whole genome shotgun (WGS) entry which is preliminary data.</text>
</comment>
<dbReference type="OrthoDB" id="26525at2759"/>
<dbReference type="AlphaFoldDB" id="A0A835VJW2"/>
<reference evidence="3 4" key="1">
    <citation type="journal article" date="2020" name="Nat. Food">
        <title>A phased Vanilla planifolia genome enables genetic improvement of flavour and production.</title>
        <authorList>
            <person name="Hasing T."/>
            <person name="Tang H."/>
            <person name="Brym M."/>
            <person name="Khazi F."/>
            <person name="Huang T."/>
            <person name="Chambers A.H."/>
        </authorList>
    </citation>
    <scope>NUCLEOTIDE SEQUENCE [LARGE SCALE GENOMIC DNA]</scope>
    <source>
        <tissue evidence="3">Leaf</tissue>
    </source>
</reference>
<dbReference type="Proteomes" id="UP000636800">
    <property type="component" value="Chromosome 1"/>
</dbReference>
<keyword evidence="1" id="KW-0732">Signal</keyword>
<protein>
    <recommendedName>
        <fullName evidence="2">DUF7705 domain-containing protein</fullName>
    </recommendedName>
</protein>
<sequence>MKMVNVTATGKAIMFLVVAVACIAAASGEAVVEYVSAVGDPGMKRDGLRVAFEGWNFCNEVGEEAPGMGSPRAADCFDLNTTYREEWDSPDHEVVHLVSEQDNKLGAAGDENVDLFAVRKELYLGRKCEVRDTPSPWYFWMVMLKNGNFDTSSGLCPSDGHRVGPFPSESRFPCFAKGKCMNQALLFHNYTSLVDDATALRGSFYGTYDLDADLSRGTDNISYYSVTWEKELGSETGWKFHHYLRTSDKYPWLMLYLRSDAASGLSGGYHYSGRGMTKIIPESPDFMVRLRLEIKQGGGPNSQFYLMDIGSCWKNNGEPCNGDVLTDVTRYSEMIINPETESWCTPKKLAGCPPYHTLPDGRRIHRNDTARFPYGAYHMYCGPGNAEHMEEPNNRCDQYSNPQAQEIMQILPHSAWGAYGYPTRKGEGWVGDPRTWELDVGGLSQALYFYQDPGTKPVRRRWTSLDVGTEVYVSANRVAEWTLSEFDIIVPKSLAKQE</sequence>
<feature type="domain" description="DUF7705" evidence="2">
    <location>
        <begin position="35"/>
        <end position="490"/>
    </location>
</feature>
<evidence type="ECO:0000259" key="2">
    <source>
        <dbReference type="Pfam" id="PF24804"/>
    </source>
</evidence>
<dbReference type="Pfam" id="PF24804">
    <property type="entry name" value="DUF7705"/>
    <property type="match status" value="1"/>
</dbReference>